<proteinExistence type="predicted"/>
<dbReference type="Proteomes" id="UP000308054">
    <property type="component" value="Unassembled WGS sequence"/>
</dbReference>
<dbReference type="Gene3D" id="3.50.50.60">
    <property type="entry name" value="FAD/NAD(P)-binding domain"/>
    <property type="match status" value="1"/>
</dbReference>
<dbReference type="PANTHER" id="PTHR16128">
    <property type="entry name" value="FAD/NAD(P)-BINDING OXIDOREDUCTASE FAMILY PROTEIN"/>
    <property type="match status" value="1"/>
</dbReference>
<dbReference type="EMBL" id="SRXW01000003">
    <property type="protein sequence ID" value="TGY88151.1"/>
    <property type="molecule type" value="Genomic_DNA"/>
</dbReference>
<reference evidence="1 2" key="1">
    <citation type="journal article" date="2017" name="Int. J. Syst. Evol. Microbiol.">
        <title>Marinicauda algicola sp. nov., isolated from a marine red alga Rhodosorus marinus.</title>
        <authorList>
            <person name="Jeong S.E."/>
            <person name="Jeon S.H."/>
            <person name="Chun B.H."/>
            <person name="Kim D.W."/>
            <person name="Jeon C.O."/>
        </authorList>
    </citation>
    <scope>NUCLEOTIDE SEQUENCE [LARGE SCALE GENOMIC DNA]</scope>
    <source>
        <strain evidence="1 2">JCM 31718</strain>
    </source>
</reference>
<comment type="caution">
    <text evidence="1">The sequence shown here is derived from an EMBL/GenBank/DDBJ whole genome shotgun (WGS) entry which is preliminary data.</text>
</comment>
<dbReference type="Gene3D" id="3.90.660.10">
    <property type="match status" value="1"/>
</dbReference>
<keyword evidence="2" id="KW-1185">Reference proteome</keyword>
<dbReference type="SUPFAM" id="SSF51905">
    <property type="entry name" value="FAD/NAD(P)-binding domain"/>
    <property type="match status" value="1"/>
</dbReference>
<organism evidence="1 2">
    <name type="scientific">Marinicauda algicola</name>
    <dbReference type="NCBI Taxonomy" id="2029849"/>
    <lineage>
        <taxon>Bacteria</taxon>
        <taxon>Pseudomonadati</taxon>
        <taxon>Pseudomonadota</taxon>
        <taxon>Alphaproteobacteria</taxon>
        <taxon>Maricaulales</taxon>
        <taxon>Maricaulaceae</taxon>
        <taxon>Marinicauda</taxon>
    </lineage>
</organism>
<dbReference type="InterPro" id="IPR036188">
    <property type="entry name" value="FAD/NAD-bd_sf"/>
</dbReference>
<sequence length="336" mass="36186">MGGPSRGLDVAVVGAGLAGASCARVLARAGHRPVVFDKGRGPGGRLSVRRAETPLGPARIDHGAQYVTARGRSFEAHLRAAAREGLAALWQARLVSIDRGGNAVDLKGEYRWVGVPGMSAIVEAALGVLDVRSGRRILRLAGGPGAWHLDFEEGGREGPFHRVALTLPPEQLVDLLARSEGDFPEMILEARAAELAPCWAVMGVVEAPFDPGFDAARLLGGGVRWIARMNSRPGRAGPEAFVLHASPDWSRAHLEETPDPVERALWEEMYIRFGLPRPVWRKAHRWRYALSERAPGSPFALDETGTVGCAGDWRLGPRAEFAWDSGEALGEALGRE</sequence>
<dbReference type="PROSITE" id="PS51257">
    <property type="entry name" value="PROKAR_LIPOPROTEIN"/>
    <property type="match status" value="1"/>
</dbReference>
<protein>
    <submittedName>
        <fullName evidence="1">FAD-dependent oxidoreductase</fullName>
    </submittedName>
</protein>
<name>A0A4S2GYZ3_9PROT</name>
<evidence type="ECO:0000313" key="2">
    <source>
        <dbReference type="Proteomes" id="UP000308054"/>
    </source>
</evidence>
<accession>A0A4S2GYZ3</accession>
<dbReference type="RefSeq" id="WP_135995996.1">
    <property type="nucleotide sequence ID" value="NZ_CP071057.1"/>
</dbReference>
<gene>
    <name evidence="1" type="ORF">E5163_09935</name>
</gene>
<dbReference type="Pfam" id="PF13450">
    <property type="entry name" value="NAD_binding_8"/>
    <property type="match status" value="1"/>
</dbReference>
<dbReference type="AlphaFoldDB" id="A0A4S2GYZ3"/>
<dbReference type="OrthoDB" id="5792777at2"/>
<evidence type="ECO:0000313" key="1">
    <source>
        <dbReference type="EMBL" id="TGY88151.1"/>
    </source>
</evidence>
<dbReference type="PANTHER" id="PTHR16128:SF5">
    <property type="entry name" value="FAD_NAD(P)-BINDING OXIDOREDUCTASE FAMILY PROTEIN"/>
    <property type="match status" value="1"/>
</dbReference>
<dbReference type="PRINTS" id="PR00419">
    <property type="entry name" value="ADXRDTASE"/>
</dbReference>